<dbReference type="PANTHER" id="PTHR46796:SF6">
    <property type="entry name" value="ARAC SUBFAMILY"/>
    <property type="match status" value="1"/>
</dbReference>
<name>A0ABQ4T3H0_9HYPH</name>
<dbReference type="EMBL" id="BPQR01000083">
    <property type="protein sequence ID" value="GJE08559.1"/>
    <property type="molecule type" value="Genomic_DNA"/>
</dbReference>
<gene>
    <name evidence="5" type="ORF">AOPFMNJM_3899</name>
</gene>
<dbReference type="Proteomes" id="UP001055102">
    <property type="component" value="Unassembled WGS sequence"/>
</dbReference>
<keyword evidence="1" id="KW-0805">Transcription regulation</keyword>
<dbReference type="Pfam" id="PF12833">
    <property type="entry name" value="HTH_18"/>
    <property type="match status" value="1"/>
</dbReference>
<dbReference type="InterPro" id="IPR018060">
    <property type="entry name" value="HTH_AraC"/>
</dbReference>
<dbReference type="PANTHER" id="PTHR46796">
    <property type="entry name" value="HTH-TYPE TRANSCRIPTIONAL ACTIVATOR RHAS-RELATED"/>
    <property type="match status" value="1"/>
</dbReference>
<comment type="caution">
    <text evidence="5">The sequence shown here is derived from an EMBL/GenBank/DDBJ whole genome shotgun (WGS) entry which is preliminary data.</text>
</comment>
<evidence type="ECO:0000256" key="3">
    <source>
        <dbReference type="ARBA" id="ARBA00023163"/>
    </source>
</evidence>
<evidence type="ECO:0000256" key="2">
    <source>
        <dbReference type="ARBA" id="ARBA00023125"/>
    </source>
</evidence>
<reference evidence="5" key="1">
    <citation type="journal article" date="2021" name="Front. Microbiol.">
        <title>Comprehensive Comparative Genomics and Phenotyping of Methylobacterium Species.</title>
        <authorList>
            <person name="Alessa O."/>
            <person name="Ogura Y."/>
            <person name="Fujitani Y."/>
            <person name="Takami H."/>
            <person name="Hayashi T."/>
            <person name="Sahin N."/>
            <person name="Tani A."/>
        </authorList>
    </citation>
    <scope>NUCLEOTIDE SEQUENCE</scope>
    <source>
        <strain evidence="5">LMG 23639</strain>
    </source>
</reference>
<evidence type="ECO:0000259" key="4">
    <source>
        <dbReference type="PROSITE" id="PS01124"/>
    </source>
</evidence>
<keyword evidence="6" id="KW-1185">Reference proteome</keyword>
<dbReference type="InterPro" id="IPR050204">
    <property type="entry name" value="AraC_XylS_family_regulators"/>
</dbReference>
<dbReference type="InterPro" id="IPR009057">
    <property type="entry name" value="Homeodomain-like_sf"/>
</dbReference>
<evidence type="ECO:0000256" key="1">
    <source>
        <dbReference type="ARBA" id="ARBA00023015"/>
    </source>
</evidence>
<evidence type="ECO:0000313" key="6">
    <source>
        <dbReference type="Proteomes" id="UP001055102"/>
    </source>
</evidence>
<dbReference type="PROSITE" id="PS01124">
    <property type="entry name" value="HTH_ARAC_FAMILY_2"/>
    <property type="match status" value="1"/>
</dbReference>
<keyword evidence="3" id="KW-0804">Transcription</keyword>
<reference evidence="5" key="2">
    <citation type="submission" date="2021-08" db="EMBL/GenBank/DDBJ databases">
        <authorList>
            <person name="Tani A."/>
            <person name="Ola A."/>
            <person name="Ogura Y."/>
            <person name="Katsura K."/>
            <person name="Hayashi T."/>
        </authorList>
    </citation>
    <scope>NUCLEOTIDE SEQUENCE</scope>
    <source>
        <strain evidence="5">LMG 23639</strain>
    </source>
</reference>
<evidence type="ECO:0000313" key="5">
    <source>
        <dbReference type="EMBL" id="GJE08559.1"/>
    </source>
</evidence>
<dbReference type="PROSITE" id="PS00041">
    <property type="entry name" value="HTH_ARAC_FAMILY_1"/>
    <property type="match status" value="1"/>
</dbReference>
<dbReference type="RefSeq" id="WP_238278364.1">
    <property type="nucleotide sequence ID" value="NZ_BPQR01000083.1"/>
</dbReference>
<accession>A0ABQ4T3H0</accession>
<organism evidence="5 6">
    <name type="scientific">Methylobacterium jeotgali</name>
    <dbReference type="NCBI Taxonomy" id="381630"/>
    <lineage>
        <taxon>Bacteria</taxon>
        <taxon>Pseudomonadati</taxon>
        <taxon>Pseudomonadota</taxon>
        <taxon>Alphaproteobacteria</taxon>
        <taxon>Hyphomicrobiales</taxon>
        <taxon>Methylobacteriaceae</taxon>
        <taxon>Methylobacterium</taxon>
    </lineage>
</organism>
<proteinExistence type="predicted"/>
<keyword evidence="2" id="KW-0238">DNA-binding</keyword>
<dbReference type="InterPro" id="IPR018062">
    <property type="entry name" value="HTH_AraC-typ_CS"/>
</dbReference>
<dbReference type="SMART" id="SM00342">
    <property type="entry name" value="HTH_ARAC"/>
    <property type="match status" value="1"/>
</dbReference>
<dbReference type="SUPFAM" id="SSF46689">
    <property type="entry name" value="Homeodomain-like"/>
    <property type="match status" value="2"/>
</dbReference>
<feature type="domain" description="HTH araC/xylS-type" evidence="4">
    <location>
        <begin position="209"/>
        <end position="308"/>
    </location>
</feature>
<protein>
    <recommendedName>
        <fullName evidence="4">HTH araC/xylS-type domain-containing protein</fullName>
    </recommendedName>
</protein>
<dbReference type="Gene3D" id="1.10.10.60">
    <property type="entry name" value="Homeodomain-like"/>
    <property type="match status" value="1"/>
</dbReference>
<sequence length="333" mass="36409">MSSLPVQHYRSAGLPPEMAFEAWRGLMAPIYGITPPKPEAPPPGGAVTAYLVGDLIANRTRFTAQHVTRDRRRVDGTPDHLTIQLWRHGRFEGEVAGRAARLQAGDVALADRRRTLAGHIAPADTLGLAIPRNRLHGMALDGHGLHLDPARNRLLEARLVSFYGSLAGQPASAGPAIAAEMLAFLRRLFDPAKARDVLEGPELDSGLATLALREVRARLAEPGLTPQALAEAVGVSRATLYRAFAQTGGIMRVIQEERLDAARDALSDPFERRSLTKLAEAHGFSSLSLFSRSFRARFDHSPRAWRAERISRATKTGPQSVGPLQRWWSELGR</sequence>